<protein>
    <submittedName>
        <fullName evidence="6">Prohead serine protease</fullName>
    </submittedName>
</protein>
<keyword evidence="1" id="KW-1188">Viral release from host cell</keyword>
<dbReference type="eggNOG" id="COG3740">
    <property type="taxonomic scope" value="Bacteria"/>
</dbReference>
<dbReference type="RefSeq" id="WP_025070594.1">
    <property type="nucleotide sequence ID" value="NZ_FUXK01000026.1"/>
</dbReference>
<name>A0A1T4QXI0_9BACT</name>
<organism evidence="6 7">
    <name type="scientific">Segatella oulorum</name>
    <dbReference type="NCBI Taxonomy" id="28136"/>
    <lineage>
        <taxon>Bacteria</taxon>
        <taxon>Pseudomonadati</taxon>
        <taxon>Bacteroidota</taxon>
        <taxon>Bacteroidia</taxon>
        <taxon>Bacteroidales</taxon>
        <taxon>Prevotellaceae</taxon>
        <taxon>Segatella</taxon>
    </lineage>
</organism>
<proteinExistence type="predicted"/>
<evidence type="ECO:0000259" key="5">
    <source>
        <dbReference type="Pfam" id="PF04586"/>
    </source>
</evidence>
<evidence type="ECO:0000256" key="4">
    <source>
        <dbReference type="SAM" id="Coils"/>
    </source>
</evidence>
<evidence type="ECO:0000256" key="1">
    <source>
        <dbReference type="ARBA" id="ARBA00022612"/>
    </source>
</evidence>
<reference evidence="6 7" key="1">
    <citation type="submission" date="2017-02" db="EMBL/GenBank/DDBJ databases">
        <authorList>
            <person name="Peterson S.W."/>
        </authorList>
    </citation>
    <scope>NUCLEOTIDE SEQUENCE [LARGE SCALE GENOMIC DNA]</scope>
    <source>
        <strain evidence="6 7">ATCC 43324</strain>
    </source>
</reference>
<dbReference type="GO" id="GO:0008233">
    <property type="term" value="F:peptidase activity"/>
    <property type="evidence" value="ECO:0007669"/>
    <property type="project" value="UniProtKB-KW"/>
</dbReference>
<feature type="coiled-coil region" evidence="4">
    <location>
        <begin position="177"/>
        <end position="214"/>
    </location>
</feature>
<dbReference type="AlphaFoldDB" id="A0A1T4QXI0"/>
<dbReference type="InterPro" id="IPR054613">
    <property type="entry name" value="Peptidase_S78_dom"/>
</dbReference>
<evidence type="ECO:0000313" key="7">
    <source>
        <dbReference type="Proteomes" id="UP000190065"/>
    </source>
</evidence>
<dbReference type="Pfam" id="PF04586">
    <property type="entry name" value="Peptidase_S78"/>
    <property type="match status" value="1"/>
</dbReference>
<keyword evidence="2 6" id="KW-0645">Protease</keyword>
<dbReference type="GO" id="GO:0006508">
    <property type="term" value="P:proteolysis"/>
    <property type="evidence" value="ECO:0007669"/>
    <property type="project" value="UniProtKB-KW"/>
</dbReference>
<dbReference type="STRING" id="28136.SAMN02745202_01995"/>
<evidence type="ECO:0000256" key="2">
    <source>
        <dbReference type="ARBA" id="ARBA00022670"/>
    </source>
</evidence>
<gene>
    <name evidence="6" type="ORF">SAMN02745202_01995</name>
</gene>
<dbReference type="Proteomes" id="UP000190065">
    <property type="component" value="Unassembled WGS sequence"/>
</dbReference>
<sequence>MGKRVRISNESVNCYGFRVLTAGVNVEQYKRNPVLLYMHERGNVVGYVKDPKVENDEITGELMFDCASEQSERCQKQFEFGSLRMVSAGLEIIETSEDPAMLVPGQTRPTITKSRLFEVSVADVGANDDAIVLEKDGKRIMLSKDGACGLPLITHNNNQSNKDMEQKVIALQLGLPETATENEINAKLAQLKALQQENETLKAEKQKLAEARIAQLVDAAVAEKRLDAQHKEQFVKLGGQIGAEELEKTLQAMKPQVKLSVMLGHQGSAPGSASEKTYTKLSEVPADELVKLRAENVEEYKKLYEAEYSMKCEL</sequence>
<dbReference type="EMBL" id="FUXK01000026">
    <property type="protein sequence ID" value="SKA08366.1"/>
    <property type="molecule type" value="Genomic_DNA"/>
</dbReference>
<evidence type="ECO:0000256" key="3">
    <source>
        <dbReference type="ARBA" id="ARBA00022801"/>
    </source>
</evidence>
<feature type="domain" description="Prohead serine protease" evidence="5">
    <location>
        <begin position="30"/>
        <end position="132"/>
    </location>
</feature>
<keyword evidence="3" id="KW-0378">Hydrolase</keyword>
<keyword evidence="4" id="KW-0175">Coiled coil</keyword>
<evidence type="ECO:0000313" key="6">
    <source>
        <dbReference type="EMBL" id="SKA08366.1"/>
    </source>
</evidence>
<accession>A0A1T4QXI0</accession>